<dbReference type="EMBL" id="JBHMFB010000012">
    <property type="protein sequence ID" value="MFB9089022.1"/>
    <property type="molecule type" value="Genomic_DNA"/>
</dbReference>
<reference evidence="1 2" key="1">
    <citation type="submission" date="2024-09" db="EMBL/GenBank/DDBJ databases">
        <authorList>
            <person name="Sun Q."/>
            <person name="Mori K."/>
        </authorList>
    </citation>
    <scope>NUCLEOTIDE SEQUENCE [LARGE SCALE GENOMIC DNA]</scope>
    <source>
        <strain evidence="1 2">CECT 8460</strain>
    </source>
</reference>
<dbReference type="PROSITE" id="PS51257">
    <property type="entry name" value="PROKAR_LIPOPROTEIN"/>
    <property type="match status" value="1"/>
</dbReference>
<comment type="caution">
    <text evidence="1">The sequence shown here is derived from an EMBL/GenBank/DDBJ whole genome shotgun (WGS) entry which is preliminary data.</text>
</comment>
<protein>
    <submittedName>
        <fullName evidence="1">Uncharacterized protein</fullName>
    </submittedName>
</protein>
<evidence type="ECO:0000313" key="2">
    <source>
        <dbReference type="Proteomes" id="UP001589576"/>
    </source>
</evidence>
<accession>A0ABV5GD28</accession>
<dbReference type="RefSeq" id="WP_290284221.1">
    <property type="nucleotide sequence ID" value="NZ_JAUFQN010000019.1"/>
</dbReference>
<organism evidence="1 2">
    <name type="scientific">Flavobacterium paronense</name>
    <dbReference type="NCBI Taxonomy" id="1392775"/>
    <lineage>
        <taxon>Bacteria</taxon>
        <taxon>Pseudomonadati</taxon>
        <taxon>Bacteroidota</taxon>
        <taxon>Flavobacteriia</taxon>
        <taxon>Flavobacteriales</taxon>
        <taxon>Flavobacteriaceae</taxon>
        <taxon>Flavobacterium</taxon>
    </lineage>
</organism>
<proteinExistence type="predicted"/>
<sequence length="46" mass="5174">MKKIVFILLILGFLTSCGPHRMRCGPGRRCLVDSPKEKMIINNSIS</sequence>
<keyword evidence="2" id="KW-1185">Reference proteome</keyword>
<dbReference type="Proteomes" id="UP001589576">
    <property type="component" value="Unassembled WGS sequence"/>
</dbReference>
<evidence type="ECO:0000313" key="1">
    <source>
        <dbReference type="EMBL" id="MFB9089022.1"/>
    </source>
</evidence>
<name>A0ABV5GD28_9FLAO</name>
<gene>
    <name evidence="1" type="ORF">ACFFUU_05370</name>
</gene>